<dbReference type="Proteomes" id="UP001489004">
    <property type="component" value="Unassembled WGS sequence"/>
</dbReference>
<keyword evidence="1" id="KW-0175">Coiled coil</keyword>
<evidence type="ECO:0000313" key="3">
    <source>
        <dbReference type="EMBL" id="KAK9824098.1"/>
    </source>
</evidence>
<evidence type="ECO:0000256" key="2">
    <source>
        <dbReference type="SAM" id="MobiDB-lite"/>
    </source>
</evidence>
<evidence type="ECO:0000256" key="1">
    <source>
        <dbReference type="SAM" id="Coils"/>
    </source>
</evidence>
<dbReference type="EMBL" id="JALJOR010000002">
    <property type="protein sequence ID" value="KAK9824098.1"/>
    <property type="molecule type" value="Genomic_DNA"/>
</dbReference>
<feature type="region of interest" description="Disordered" evidence="2">
    <location>
        <begin position="524"/>
        <end position="611"/>
    </location>
</feature>
<keyword evidence="4" id="KW-1185">Reference proteome</keyword>
<proteinExistence type="predicted"/>
<feature type="compositionally biased region" description="Low complexity" evidence="2">
    <location>
        <begin position="30"/>
        <end position="39"/>
    </location>
</feature>
<organism evidence="3 4">
    <name type="scientific">[Myrmecia] bisecta</name>
    <dbReference type="NCBI Taxonomy" id="41462"/>
    <lineage>
        <taxon>Eukaryota</taxon>
        <taxon>Viridiplantae</taxon>
        <taxon>Chlorophyta</taxon>
        <taxon>core chlorophytes</taxon>
        <taxon>Trebouxiophyceae</taxon>
        <taxon>Trebouxiales</taxon>
        <taxon>Trebouxiaceae</taxon>
        <taxon>Myrmecia</taxon>
    </lineage>
</organism>
<comment type="caution">
    <text evidence="3">The sequence shown here is derived from an EMBL/GenBank/DDBJ whole genome shotgun (WGS) entry which is preliminary data.</text>
</comment>
<feature type="region of interest" description="Disordered" evidence="2">
    <location>
        <begin position="22"/>
        <end position="66"/>
    </location>
</feature>
<name>A0AAW1QSA3_9CHLO</name>
<feature type="compositionally biased region" description="Acidic residues" evidence="2">
    <location>
        <begin position="580"/>
        <end position="591"/>
    </location>
</feature>
<reference evidence="3 4" key="1">
    <citation type="journal article" date="2024" name="Nat. Commun.">
        <title>Phylogenomics reveals the evolutionary origins of lichenization in chlorophyte algae.</title>
        <authorList>
            <person name="Puginier C."/>
            <person name="Libourel C."/>
            <person name="Otte J."/>
            <person name="Skaloud P."/>
            <person name="Haon M."/>
            <person name="Grisel S."/>
            <person name="Petersen M."/>
            <person name="Berrin J.G."/>
            <person name="Delaux P.M."/>
            <person name="Dal Grande F."/>
            <person name="Keller J."/>
        </authorList>
    </citation>
    <scope>NUCLEOTIDE SEQUENCE [LARGE SCALE GENOMIC DNA]</scope>
    <source>
        <strain evidence="3 4">SAG 2043</strain>
    </source>
</reference>
<evidence type="ECO:0000313" key="4">
    <source>
        <dbReference type="Proteomes" id="UP001489004"/>
    </source>
</evidence>
<feature type="coiled-coil region" evidence="1">
    <location>
        <begin position="174"/>
        <end position="308"/>
    </location>
</feature>
<accession>A0AAW1QSA3</accession>
<dbReference type="AlphaFoldDB" id="A0AAW1QSA3"/>
<feature type="coiled-coil region" evidence="1">
    <location>
        <begin position="443"/>
        <end position="509"/>
    </location>
</feature>
<gene>
    <name evidence="3" type="ORF">WJX72_007727</name>
</gene>
<protein>
    <submittedName>
        <fullName evidence="3">Uncharacterized protein</fullName>
    </submittedName>
</protein>
<sequence>MGIQISPQGYFWTPPSHLQRSARYRRESDAAASVASATSGPEAPGGAVDSSTPLEDADAQCQPVMGSPGPADLVLGAPLSISFDGLVLSADNFGNQESGAADPSQAQAVSTATPLVSRMPTPSRRPAIAPSPVSIGKGTLESWLEKVGIDSTFNTPARQDLQRLWGAAGEAKELRRLIQTVKESELDIAKTEAAEHQRHWDLMMEHSAHVEAENAQLRSELDEVQEALQQLGISNQAALEAAEMQKGLAEAEAERAKEAARQILELAMHANEDSAAREAEKAALVQELDTARLRLQEAEAARQAAHQVVGSSQSQIAAMDEELRGARLGMLAAEAAAHSAAQQAQANASEKLQIQAELMRSQEQLATALAASAAAGAAEDAAIAGLYAELKEAHEALYELHAERTHAEELAGLELRMQAEESQKLKAEVAALGEAQAADFLADQVFQAELQRAQQARQEAELERIKAMEEAGIIERMCQHENQLLRMGLQDAKERLAAAQAKAATADSEVQTAGLTPCKPCPCPSPAQQAARQTDRPAQVDSETAMTPVKAAAEPALVDSETTMTPVRATAERVSLAECQTEDDSDDSEPESADRMPMRMRRVGGRAPSEVEEREFRRRAAALRIRISPYFKRR</sequence>